<gene>
    <name evidence="5" type="ORF">Ssi02_17780</name>
</gene>
<keyword evidence="2 5" id="KW-0238">DNA-binding</keyword>
<accession>A0A919V6Z6</accession>
<name>A0A919V6Z6_9ACTN</name>
<dbReference type="SUPFAM" id="SSF46785">
    <property type="entry name" value="Winged helix' DNA-binding domain"/>
    <property type="match status" value="1"/>
</dbReference>
<dbReference type="EMBL" id="BOOW01000010">
    <property type="protein sequence ID" value="GII91547.1"/>
    <property type="molecule type" value="Genomic_DNA"/>
</dbReference>
<dbReference type="GO" id="GO:0003677">
    <property type="term" value="F:DNA binding"/>
    <property type="evidence" value="ECO:0007669"/>
    <property type="project" value="UniProtKB-KW"/>
</dbReference>
<keyword evidence="3" id="KW-0804">Transcription</keyword>
<reference evidence="5" key="1">
    <citation type="submission" date="2021-01" db="EMBL/GenBank/DDBJ databases">
        <title>Whole genome shotgun sequence of Sinosporangium siamense NBRC 109515.</title>
        <authorList>
            <person name="Komaki H."/>
            <person name="Tamura T."/>
        </authorList>
    </citation>
    <scope>NUCLEOTIDE SEQUENCE</scope>
    <source>
        <strain evidence="5">NBRC 109515</strain>
    </source>
</reference>
<evidence type="ECO:0000256" key="3">
    <source>
        <dbReference type="ARBA" id="ARBA00023163"/>
    </source>
</evidence>
<evidence type="ECO:0000259" key="4">
    <source>
        <dbReference type="PROSITE" id="PS51000"/>
    </source>
</evidence>
<keyword evidence="6" id="KW-1185">Reference proteome</keyword>
<dbReference type="InterPro" id="IPR013196">
    <property type="entry name" value="HTH_11"/>
</dbReference>
<dbReference type="GO" id="GO:0003700">
    <property type="term" value="F:DNA-binding transcription factor activity"/>
    <property type="evidence" value="ECO:0007669"/>
    <property type="project" value="InterPro"/>
</dbReference>
<sequence>METSARLLRLLSLLQMRREWSGPELAERLGVAARTVRRDVDRLRNLGYPVHATPGSLGGYRLGSGAAMPPLLLSDDEVVAVALGLRMAAAGTVKGIDESSALALAKLEQVLPSRLRHRIDALHSSTVTIAAEGPHVDPAVLTALASACRNTETLRFDYTGHGGEESLRRVEPHRMVSWGRRWYLVAWDTDRDNWRTFRVDRIRPRTPPGPRFEPRDPPDGDVAVYLKRRLGTDIWPLEARILVHAPAAQIAGHIDGTVRAVDDTTCEITIRGDTVNLLATVVGMLDVDFEVLSPPELITYVRFLADRYGRAAPTP</sequence>
<dbReference type="AlphaFoldDB" id="A0A919V6Z6"/>
<dbReference type="PROSITE" id="PS00894">
    <property type="entry name" value="HTH_DEOR_1"/>
    <property type="match status" value="1"/>
</dbReference>
<dbReference type="Pfam" id="PF25583">
    <property type="entry name" value="WCX"/>
    <property type="match status" value="1"/>
</dbReference>
<protein>
    <submittedName>
        <fullName evidence="5">DNA-binding transcriptional regulator</fullName>
    </submittedName>
</protein>
<comment type="caution">
    <text evidence="5">The sequence shown here is derived from an EMBL/GenBank/DDBJ whole genome shotgun (WGS) entry which is preliminary data.</text>
</comment>
<evidence type="ECO:0000256" key="1">
    <source>
        <dbReference type="ARBA" id="ARBA00023015"/>
    </source>
</evidence>
<dbReference type="InterPro" id="IPR036388">
    <property type="entry name" value="WH-like_DNA-bd_sf"/>
</dbReference>
<dbReference type="PANTHER" id="PTHR34580">
    <property type="match status" value="1"/>
</dbReference>
<dbReference type="Pfam" id="PF13280">
    <property type="entry name" value="WYL"/>
    <property type="match status" value="1"/>
</dbReference>
<dbReference type="InterPro" id="IPR026881">
    <property type="entry name" value="WYL_dom"/>
</dbReference>
<dbReference type="Gene3D" id="1.10.10.10">
    <property type="entry name" value="Winged helix-like DNA-binding domain superfamily/Winged helix DNA-binding domain"/>
    <property type="match status" value="1"/>
</dbReference>
<evidence type="ECO:0000313" key="5">
    <source>
        <dbReference type="EMBL" id="GII91547.1"/>
    </source>
</evidence>
<dbReference type="InterPro" id="IPR036390">
    <property type="entry name" value="WH_DNA-bd_sf"/>
</dbReference>
<organism evidence="5 6">
    <name type="scientific">Sinosporangium siamense</name>
    <dbReference type="NCBI Taxonomy" id="1367973"/>
    <lineage>
        <taxon>Bacteria</taxon>
        <taxon>Bacillati</taxon>
        <taxon>Actinomycetota</taxon>
        <taxon>Actinomycetes</taxon>
        <taxon>Streptosporangiales</taxon>
        <taxon>Streptosporangiaceae</taxon>
        <taxon>Sinosporangium</taxon>
    </lineage>
</organism>
<dbReference type="PANTHER" id="PTHR34580:SF3">
    <property type="entry name" value="PROTEIN PAFB"/>
    <property type="match status" value="1"/>
</dbReference>
<keyword evidence="1" id="KW-0805">Transcription regulation</keyword>
<dbReference type="Pfam" id="PF08279">
    <property type="entry name" value="HTH_11"/>
    <property type="match status" value="1"/>
</dbReference>
<dbReference type="Proteomes" id="UP000606172">
    <property type="component" value="Unassembled WGS sequence"/>
</dbReference>
<dbReference type="PROSITE" id="PS51000">
    <property type="entry name" value="HTH_DEOR_2"/>
    <property type="match status" value="1"/>
</dbReference>
<proteinExistence type="predicted"/>
<dbReference type="InterPro" id="IPR018356">
    <property type="entry name" value="Tscrpt_reg_HTH_DeoR_CS"/>
</dbReference>
<dbReference type="InterPro" id="IPR001034">
    <property type="entry name" value="DeoR_HTH"/>
</dbReference>
<evidence type="ECO:0000256" key="2">
    <source>
        <dbReference type="ARBA" id="ARBA00023125"/>
    </source>
</evidence>
<dbReference type="InterPro" id="IPR057727">
    <property type="entry name" value="WCX_dom"/>
</dbReference>
<dbReference type="InterPro" id="IPR051534">
    <property type="entry name" value="CBASS_pafABC_assoc_protein"/>
</dbReference>
<dbReference type="PROSITE" id="PS52050">
    <property type="entry name" value="WYL"/>
    <property type="match status" value="1"/>
</dbReference>
<feature type="domain" description="HTH deoR-type" evidence="4">
    <location>
        <begin position="3"/>
        <end position="58"/>
    </location>
</feature>
<evidence type="ECO:0000313" key="6">
    <source>
        <dbReference type="Proteomes" id="UP000606172"/>
    </source>
</evidence>